<reference evidence="1 2" key="1">
    <citation type="submission" date="2020-11" db="EMBL/GenBank/DDBJ databases">
        <authorList>
            <person name="Wallbank WR R."/>
            <person name="Pardo Diaz C."/>
            <person name="Kozak K."/>
            <person name="Martin S."/>
            <person name="Jiggins C."/>
            <person name="Moest M."/>
            <person name="Warren A I."/>
            <person name="Generalovic N T."/>
            <person name="Byers J.R.P. K."/>
            <person name="Montejo-Kovacevich G."/>
            <person name="Yen C E."/>
        </authorList>
    </citation>
    <scope>NUCLEOTIDE SEQUENCE [LARGE SCALE GENOMIC DNA]</scope>
</reference>
<evidence type="ECO:0000313" key="1">
    <source>
        <dbReference type="EMBL" id="CAD7080717.1"/>
    </source>
</evidence>
<gene>
    <name evidence="1" type="ORF">HERILL_LOCUS3858</name>
</gene>
<dbReference type="InParanoid" id="A0A7R8UH24"/>
<proteinExistence type="predicted"/>
<dbReference type="Proteomes" id="UP000594454">
    <property type="component" value="Chromosome 2"/>
</dbReference>
<dbReference type="EMBL" id="LR899010">
    <property type="protein sequence ID" value="CAD7080717.1"/>
    <property type="molecule type" value="Genomic_DNA"/>
</dbReference>
<name>A0A7R8UH24_HERIL</name>
<organism evidence="1 2">
    <name type="scientific">Hermetia illucens</name>
    <name type="common">Black soldier fly</name>
    <dbReference type="NCBI Taxonomy" id="343691"/>
    <lineage>
        <taxon>Eukaryota</taxon>
        <taxon>Metazoa</taxon>
        <taxon>Ecdysozoa</taxon>
        <taxon>Arthropoda</taxon>
        <taxon>Hexapoda</taxon>
        <taxon>Insecta</taxon>
        <taxon>Pterygota</taxon>
        <taxon>Neoptera</taxon>
        <taxon>Endopterygota</taxon>
        <taxon>Diptera</taxon>
        <taxon>Brachycera</taxon>
        <taxon>Stratiomyomorpha</taxon>
        <taxon>Stratiomyidae</taxon>
        <taxon>Hermetiinae</taxon>
        <taxon>Hermetia</taxon>
    </lineage>
</organism>
<evidence type="ECO:0000313" key="2">
    <source>
        <dbReference type="Proteomes" id="UP000594454"/>
    </source>
</evidence>
<accession>A0A7R8UH24</accession>
<keyword evidence="2" id="KW-1185">Reference proteome</keyword>
<protein>
    <submittedName>
        <fullName evidence="1">Uncharacterized protein</fullName>
    </submittedName>
</protein>
<dbReference type="AlphaFoldDB" id="A0A7R8UH24"/>
<sequence>MNPSRLNQMLQMFGLQAPDKRQHAVNAVRQAIKRSPAMKRKAAYYAGAKAPLIRTGVKSSEQNWKELARGQQDSHLTNQYAPECNRSRVAKADLVLISEQYQTRTQSHGTLTYQVALPCGLGTAPTIRFLLKAERTALSGFGVQG</sequence>